<protein>
    <submittedName>
        <fullName evidence="1">Uncharacterized protein</fullName>
    </submittedName>
</protein>
<dbReference type="Proteomes" id="UP000006727">
    <property type="component" value="Chromosome 26"/>
</dbReference>
<reference evidence="1" key="3">
    <citation type="submission" date="2020-12" db="UniProtKB">
        <authorList>
            <consortium name="EnsemblPlants"/>
        </authorList>
    </citation>
    <scope>IDENTIFICATION</scope>
</reference>
<dbReference type="Gramene" id="Pp3c26_5200V3.2">
    <property type="protein sequence ID" value="Pp3c26_5200V3.2"/>
    <property type="gene ID" value="Pp3c26_5200"/>
</dbReference>
<name>A0A7I4CTL0_PHYPA</name>
<keyword evidence="2" id="KW-1185">Reference proteome</keyword>
<dbReference type="AlphaFoldDB" id="A0A7I4CTL0"/>
<dbReference type="EMBL" id="ABEU02000026">
    <property type="status" value="NOT_ANNOTATED_CDS"/>
    <property type="molecule type" value="Genomic_DNA"/>
</dbReference>
<accession>A0A7I4CTL0</accession>
<proteinExistence type="predicted"/>
<sequence>MSTGVWSIVGLFRVSNNTLFPSQSDLIASN</sequence>
<reference evidence="1 2" key="1">
    <citation type="journal article" date="2008" name="Science">
        <title>The Physcomitrella genome reveals evolutionary insights into the conquest of land by plants.</title>
        <authorList>
            <person name="Rensing S."/>
            <person name="Lang D."/>
            <person name="Zimmer A."/>
            <person name="Terry A."/>
            <person name="Salamov A."/>
            <person name="Shapiro H."/>
            <person name="Nishiyama T."/>
            <person name="Perroud P.-F."/>
            <person name="Lindquist E."/>
            <person name="Kamisugi Y."/>
            <person name="Tanahashi T."/>
            <person name="Sakakibara K."/>
            <person name="Fujita T."/>
            <person name="Oishi K."/>
            <person name="Shin-I T."/>
            <person name="Kuroki Y."/>
            <person name="Toyoda A."/>
            <person name="Suzuki Y."/>
            <person name="Hashimoto A."/>
            <person name="Yamaguchi K."/>
            <person name="Sugano A."/>
            <person name="Kohara Y."/>
            <person name="Fujiyama A."/>
            <person name="Anterola A."/>
            <person name="Aoki S."/>
            <person name="Ashton N."/>
            <person name="Barbazuk W.B."/>
            <person name="Barker E."/>
            <person name="Bennetzen J."/>
            <person name="Bezanilla M."/>
            <person name="Blankenship R."/>
            <person name="Cho S.H."/>
            <person name="Dutcher S."/>
            <person name="Estelle M."/>
            <person name="Fawcett J.A."/>
            <person name="Gundlach H."/>
            <person name="Hanada K."/>
            <person name="Heyl A."/>
            <person name="Hicks K.A."/>
            <person name="Hugh J."/>
            <person name="Lohr M."/>
            <person name="Mayer K."/>
            <person name="Melkozernov A."/>
            <person name="Murata T."/>
            <person name="Nelson D."/>
            <person name="Pils B."/>
            <person name="Prigge M."/>
            <person name="Reiss B."/>
            <person name="Renner T."/>
            <person name="Rombauts S."/>
            <person name="Rushton P."/>
            <person name="Sanderfoot A."/>
            <person name="Schween G."/>
            <person name="Shiu S.-H."/>
            <person name="Stueber K."/>
            <person name="Theodoulou F.L."/>
            <person name="Tu H."/>
            <person name="Van de Peer Y."/>
            <person name="Verrier P.J."/>
            <person name="Waters E."/>
            <person name="Wood A."/>
            <person name="Yang L."/>
            <person name="Cove D."/>
            <person name="Cuming A."/>
            <person name="Hasebe M."/>
            <person name="Lucas S."/>
            <person name="Mishler D.B."/>
            <person name="Reski R."/>
            <person name="Grigoriev I."/>
            <person name="Quatrano R.S."/>
            <person name="Boore J.L."/>
        </authorList>
    </citation>
    <scope>NUCLEOTIDE SEQUENCE [LARGE SCALE GENOMIC DNA]</scope>
    <source>
        <strain evidence="1 2">cv. Gransden 2004</strain>
    </source>
</reference>
<dbReference type="EnsemblPlants" id="Pp3c26_5200V3.2">
    <property type="protein sequence ID" value="Pp3c26_5200V3.2"/>
    <property type="gene ID" value="Pp3c26_5200"/>
</dbReference>
<evidence type="ECO:0000313" key="2">
    <source>
        <dbReference type="Proteomes" id="UP000006727"/>
    </source>
</evidence>
<reference evidence="1 2" key="2">
    <citation type="journal article" date="2018" name="Plant J.">
        <title>The Physcomitrella patens chromosome-scale assembly reveals moss genome structure and evolution.</title>
        <authorList>
            <person name="Lang D."/>
            <person name="Ullrich K.K."/>
            <person name="Murat F."/>
            <person name="Fuchs J."/>
            <person name="Jenkins J."/>
            <person name="Haas F.B."/>
            <person name="Piednoel M."/>
            <person name="Gundlach H."/>
            <person name="Van Bel M."/>
            <person name="Meyberg R."/>
            <person name="Vives C."/>
            <person name="Morata J."/>
            <person name="Symeonidi A."/>
            <person name="Hiss M."/>
            <person name="Muchero W."/>
            <person name="Kamisugi Y."/>
            <person name="Saleh O."/>
            <person name="Blanc G."/>
            <person name="Decker E.L."/>
            <person name="van Gessel N."/>
            <person name="Grimwood J."/>
            <person name="Hayes R.D."/>
            <person name="Graham S.W."/>
            <person name="Gunter L.E."/>
            <person name="McDaniel S.F."/>
            <person name="Hoernstein S.N.W."/>
            <person name="Larsson A."/>
            <person name="Li F.W."/>
            <person name="Perroud P.F."/>
            <person name="Phillips J."/>
            <person name="Ranjan P."/>
            <person name="Rokshar D.S."/>
            <person name="Rothfels C.J."/>
            <person name="Schneider L."/>
            <person name="Shu S."/>
            <person name="Stevenson D.W."/>
            <person name="Thummler F."/>
            <person name="Tillich M."/>
            <person name="Villarreal Aguilar J.C."/>
            <person name="Widiez T."/>
            <person name="Wong G.K."/>
            <person name="Wymore A."/>
            <person name="Zhang Y."/>
            <person name="Zimmer A.D."/>
            <person name="Quatrano R.S."/>
            <person name="Mayer K.F.X."/>
            <person name="Goodstein D."/>
            <person name="Casacuberta J.M."/>
            <person name="Vandepoele K."/>
            <person name="Reski R."/>
            <person name="Cuming A.C."/>
            <person name="Tuskan G.A."/>
            <person name="Maumus F."/>
            <person name="Salse J."/>
            <person name="Schmutz J."/>
            <person name="Rensing S.A."/>
        </authorList>
    </citation>
    <scope>NUCLEOTIDE SEQUENCE [LARGE SCALE GENOMIC DNA]</scope>
    <source>
        <strain evidence="1 2">cv. Gransden 2004</strain>
    </source>
</reference>
<evidence type="ECO:0000313" key="1">
    <source>
        <dbReference type="EnsemblPlants" id="Pp3c26_5200V3.2"/>
    </source>
</evidence>
<organism evidence="1 2">
    <name type="scientific">Physcomitrium patens</name>
    <name type="common">Spreading-leaved earth moss</name>
    <name type="synonym">Physcomitrella patens</name>
    <dbReference type="NCBI Taxonomy" id="3218"/>
    <lineage>
        <taxon>Eukaryota</taxon>
        <taxon>Viridiplantae</taxon>
        <taxon>Streptophyta</taxon>
        <taxon>Embryophyta</taxon>
        <taxon>Bryophyta</taxon>
        <taxon>Bryophytina</taxon>
        <taxon>Bryopsida</taxon>
        <taxon>Funariidae</taxon>
        <taxon>Funariales</taxon>
        <taxon>Funariaceae</taxon>
        <taxon>Physcomitrium</taxon>
    </lineage>
</organism>